<dbReference type="EMBL" id="PGOL01002430">
    <property type="protein sequence ID" value="PKI48195.1"/>
    <property type="molecule type" value="Genomic_DNA"/>
</dbReference>
<dbReference type="STRING" id="22663.A0A2I0IW43"/>
<keyword evidence="2" id="KW-1185">Reference proteome</keyword>
<protein>
    <submittedName>
        <fullName evidence="1">Uncharacterized protein</fullName>
    </submittedName>
</protein>
<evidence type="ECO:0000313" key="1">
    <source>
        <dbReference type="EMBL" id="PKI48195.1"/>
    </source>
</evidence>
<reference evidence="1 2" key="1">
    <citation type="submission" date="2017-11" db="EMBL/GenBank/DDBJ databases">
        <title>De-novo sequencing of pomegranate (Punica granatum L.) genome.</title>
        <authorList>
            <person name="Akparov Z."/>
            <person name="Amiraslanov A."/>
            <person name="Hajiyeva S."/>
            <person name="Abbasov M."/>
            <person name="Kaur K."/>
            <person name="Hamwieh A."/>
            <person name="Solovyev V."/>
            <person name="Salamov A."/>
            <person name="Braich B."/>
            <person name="Kosarev P."/>
            <person name="Mahmoud A."/>
            <person name="Hajiyev E."/>
            <person name="Babayeva S."/>
            <person name="Izzatullayeva V."/>
            <person name="Mammadov A."/>
            <person name="Mammadov A."/>
            <person name="Sharifova S."/>
            <person name="Ojaghi J."/>
            <person name="Eynullazada K."/>
            <person name="Bayramov B."/>
            <person name="Abdulazimova A."/>
            <person name="Shahmuradov I."/>
        </authorList>
    </citation>
    <scope>NUCLEOTIDE SEQUENCE [LARGE SCALE GENOMIC DNA]</scope>
    <source>
        <strain evidence="2">cv. AG2017</strain>
        <tissue evidence="1">Leaf</tissue>
    </source>
</reference>
<dbReference type="AlphaFoldDB" id="A0A2I0IW43"/>
<organism evidence="1 2">
    <name type="scientific">Punica granatum</name>
    <name type="common">Pomegranate</name>
    <dbReference type="NCBI Taxonomy" id="22663"/>
    <lineage>
        <taxon>Eukaryota</taxon>
        <taxon>Viridiplantae</taxon>
        <taxon>Streptophyta</taxon>
        <taxon>Embryophyta</taxon>
        <taxon>Tracheophyta</taxon>
        <taxon>Spermatophyta</taxon>
        <taxon>Magnoliopsida</taxon>
        <taxon>eudicotyledons</taxon>
        <taxon>Gunneridae</taxon>
        <taxon>Pentapetalae</taxon>
        <taxon>rosids</taxon>
        <taxon>malvids</taxon>
        <taxon>Myrtales</taxon>
        <taxon>Lythraceae</taxon>
        <taxon>Punica</taxon>
    </lineage>
</organism>
<accession>A0A2I0IW43</accession>
<gene>
    <name evidence="1" type="ORF">CRG98_031460</name>
</gene>
<dbReference type="Proteomes" id="UP000233551">
    <property type="component" value="Unassembled WGS sequence"/>
</dbReference>
<sequence>MAHTCVSTAASSLRFKSLALSGNPSSSLDYQKLSLPFEPLRSRKLKKLVTNRKSSQHTPAKAIYS</sequence>
<feature type="non-terminal residue" evidence="1">
    <location>
        <position position="65"/>
    </location>
</feature>
<name>A0A2I0IW43_PUNGR</name>
<comment type="caution">
    <text evidence="1">The sequence shown here is derived from an EMBL/GenBank/DDBJ whole genome shotgun (WGS) entry which is preliminary data.</text>
</comment>
<evidence type="ECO:0000313" key="2">
    <source>
        <dbReference type="Proteomes" id="UP000233551"/>
    </source>
</evidence>
<proteinExistence type="predicted"/>